<dbReference type="STRING" id="29542.A6070_06980"/>
<name>A0A1L3GIV5_SYNAC</name>
<accession>A0A1L3GIV5</accession>
<organism evidence="1 2">
    <name type="scientific">Syntrophotalea acetylenica</name>
    <name type="common">Pelobacter acetylenicus</name>
    <dbReference type="NCBI Taxonomy" id="29542"/>
    <lineage>
        <taxon>Bacteria</taxon>
        <taxon>Pseudomonadati</taxon>
        <taxon>Thermodesulfobacteriota</taxon>
        <taxon>Desulfuromonadia</taxon>
        <taxon>Desulfuromonadales</taxon>
        <taxon>Syntrophotaleaceae</taxon>
        <taxon>Syntrophotalea</taxon>
    </lineage>
</organism>
<dbReference type="Proteomes" id="UP000182264">
    <property type="component" value="Chromosome"/>
</dbReference>
<evidence type="ECO:0000313" key="2">
    <source>
        <dbReference type="Proteomes" id="UP000182264"/>
    </source>
</evidence>
<dbReference type="AlphaFoldDB" id="A0A1L3GIV5"/>
<dbReference type="EMBL" id="CP015518">
    <property type="protein sequence ID" value="APG25820.1"/>
    <property type="molecule type" value="Genomic_DNA"/>
</dbReference>
<protein>
    <submittedName>
        <fullName evidence="1">Uncharacterized protein</fullName>
    </submittedName>
</protein>
<sequence length="674" mass="76047">MKSIKSAIVVGVLLLLPAMAGATQWGNLLDVAYRFSWYPKSDLQGLLQEKGREHGQDLKSYRDGLLDSLTTGTGPDGRLRQDALLTAKPLADYYRLALAEFCLYLASDNMVHLDNAEMVLSVYPEKQPRGEVVFWKHLIAAYRDMTAKDSRQFVSSVFALWENVLLKQEVDDILMNNSYAKVGFVRELPHLYENIVHLVVRRAIIEQQMPDLAPLGTIILALEDKLTLDNGYKNLVRAIVERMDGVSSDNYNLNFAVAFLEATANRNDFEAATDADTLVAKFNDARKYYQLAYSWADTNKGRATIISNTMGFLTYVTRRMADPDDAVANSRFFKQIPGMAVAYLDEGIELFDNLAVASGQARDLASSGYYTRTNYLTSMHRLWDATGKLAIMLADLYKSQRKAHEVETLFPVESPLLKYCALFKRHARVDQDIVPDNAFFLAAYAARELADLYQRLSEFNTGVDADALFFAYQLQAVELFPLDVANILQLAYQANLDGRVESYFRYVTPLARRLEQSRIVDMWLSNHQTPFNAMIGHAGKEIPGVMLNAYTHLNAIREAEGTEDGFYKKVIVLEKVYDERVTEDADMDGIMSTLGRSDFSSSKPVLLASNPGVSGISIKKIDRIVNSGQLYPFSRLKNTLFGSLDGPEHDFLRALFYEVPYEQHQYVQLFSNLP</sequence>
<gene>
    <name evidence="1" type="ORF">A7E75_12965</name>
</gene>
<evidence type="ECO:0000313" key="1">
    <source>
        <dbReference type="EMBL" id="APG25820.1"/>
    </source>
</evidence>
<reference evidence="1 2" key="1">
    <citation type="journal article" date="2017" name="Genome Announc.">
        <title>Complete Genome Sequences of Two Acetylene-Fermenting Pelobacter acetylenicus Strains.</title>
        <authorList>
            <person name="Sutton J.M."/>
            <person name="Baesman S.M."/>
            <person name="Fierst J.L."/>
            <person name="Poret-Peterson A.T."/>
            <person name="Oremland R.S."/>
            <person name="Dunlap D.S."/>
            <person name="Akob D.M."/>
        </authorList>
    </citation>
    <scope>NUCLEOTIDE SEQUENCE [LARGE SCALE GENOMIC DNA]</scope>
    <source>
        <strain evidence="1 2">DSM 3247</strain>
    </source>
</reference>
<keyword evidence="2" id="KW-1185">Reference proteome</keyword>
<dbReference type="RefSeq" id="WP_072287662.1">
    <property type="nucleotide sequence ID" value="NZ_CP015518.1"/>
</dbReference>
<proteinExistence type="predicted"/>